<feature type="transmembrane region" description="Helical" evidence="1">
    <location>
        <begin position="105"/>
        <end position="130"/>
    </location>
</feature>
<keyword evidence="1" id="KW-0472">Membrane</keyword>
<keyword evidence="1" id="KW-1133">Transmembrane helix</keyword>
<evidence type="ECO:0000256" key="1">
    <source>
        <dbReference type="SAM" id="Phobius"/>
    </source>
</evidence>
<comment type="caution">
    <text evidence="2">The sequence shown here is derived from an EMBL/GenBank/DDBJ whole genome shotgun (WGS) entry which is preliminary data.</text>
</comment>
<evidence type="ECO:0000313" key="2">
    <source>
        <dbReference type="EMBL" id="GAO13620.1"/>
    </source>
</evidence>
<keyword evidence="1" id="KW-0812">Transmembrane</keyword>
<accession>A0A1B5KS12</accession>
<protein>
    <submittedName>
        <fullName evidence="2">Uncharacterized protein</fullName>
    </submittedName>
</protein>
<gene>
    <name evidence="2" type="ORF">UVI_02017290</name>
</gene>
<dbReference type="AlphaFoldDB" id="A0A1B5KS12"/>
<name>A0A1B5KS12_USTVR</name>
<dbReference type="Proteomes" id="UP000054053">
    <property type="component" value="Unassembled WGS sequence"/>
</dbReference>
<proteinExistence type="predicted"/>
<evidence type="ECO:0000313" key="3">
    <source>
        <dbReference type="Proteomes" id="UP000054053"/>
    </source>
</evidence>
<organism evidence="2 3">
    <name type="scientific">Ustilaginoidea virens</name>
    <name type="common">Rice false smut fungus</name>
    <name type="synonym">Villosiclava virens</name>
    <dbReference type="NCBI Taxonomy" id="1159556"/>
    <lineage>
        <taxon>Eukaryota</taxon>
        <taxon>Fungi</taxon>
        <taxon>Dikarya</taxon>
        <taxon>Ascomycota</taxon>
        <taxon>Pezizomycotina</taxon>
        <taxon>Sordariomycetes</taxon>
        <taxon>Hypocreomycetidae</taxon>
        <taxon>Hypocreales</taxon>
        <taxon>Clavicipitaceae</taxon>
        <taxon>Ustilaginoidea</taxon>
    </lineage>
</organism>
<sequence>MKGLVTLATWRKVVVVIVVFGNQHRSQYGLVMHWKYLRVFSRRLRYCGETYSSLFLSTMREQSHFPPGEQSGGMRDGVFAWEHVQVPSGDKASEMQAKMSRSKRFIVLVGGFLREPSVACVFFGLAFTWIGARREWD</sequence>
<reference evidence="3" key="1">
    <citation type="journal article" date="2016" name="Genome Announc.">
        <title>Genome sequence of Ustilaginoidea virens IPU010, a rice pathogenic fungus causing false smut.</title>
        <authorList>
            <person name="Kumagai T."/>
            <person name="Ishii T."/>
            <person name="Terai G."/>
            <person name="Umemura M."/>
            <person name="Machida M."/>
            <person name="Asai K."/>
        </authorList>
    </citation>
    <scope>NUCLEOTIDE SEQUENCE [LARGE SCALE GENOMIC DNA]</scope>
    <source>
        <strain evidence="3">IPU010</strain>
    </source>
</reference>
<dbReference type="EMBL" id="BBTG02000007">
    <property type="protein sequence ID" value="GAO13620.1"/>
    <property type="molecule type" value="Genomic_DNA"/>
</dbReference>